<dbReference type="RefSeq" id="XP_046073183.1">
    <property type="nucleotide sequence ID" value="XM_046219341.1"/>
</dbReference>
<dbReference type="GO" id="GO:0016791">
    <property type="term" value="F:phosphatase activity"/>
    <property type="evidence" value="ECO:0007669"/>
    <property type="project" value="UniProtKB-ARBA"/>
</dbReference>
<dbReference type="Proteomes" id="UP001201262">
    <property type="component" value="Unassembled WGS sequence"/>
</dbReference>
<dbReference type="AlphaFoldDB" id="A0AAD4KRC3"/>
<dbReference type="GeneID" id="70249628"/>
<sequence length="244" mass="27399">MTMTTKTVVAFDLYGTLLSTDSIAKQLEKHFDAAKAKSISTLWRRYQLEYTWRLNSMGCYEDFSSITRNSLLHALAEQGEELSDSEIAILMEAYDNLSIFPDVNLALSRIATDPTIQAVVFSNGSRTMVSNSVLCSRDLAPQANAFQDFITVDEVRQYKPSRTSYQHLAQKVGKQPSQMGEVWLISGNPFDIVGARSVGMHAIWIDRANRGWQDAAMPNLRPTAIVCSLGHIVEEINRHRKSSY</sequence>
<dbReference type="InterPro" id="IPR023214">
    <property type="entry name" value="HAD_sf"/>
</dbReference>
<dbReference type="GO" id="GO:0019120">
    <property type="term" value="F:hydrolase activity, acting on acid halide bonds, in C-halide compounds"/>
    <property type="evidence" value="ECO:0007669"/>
    <property type="project" value="InterPro"/>
</dbReference>
<dbReference type="SFLD" id="SFLDG01129">
    <property type="entry name" value="C1.5:_HAD__Beta-PGM__Phosphata"/>
    <property type="match status" value="1"/>
</dbReference>
<dbReference type="EMBL" id="JAJTJA010000005">
    <property type="protein sequence ID" value="KAH8698719.1"/>
    <property type="molecule type" value="Genomic_DNA"/>
</dbReference>
<keyword evidence="2" id="KW-0378">Hydrolase</keyword>
<dbReference type="InterPro" id="IPR023198">
    <property type="entry name" value="PGP-like_dom2"/>
</dbReference>
<comment type="caution">
    <text evidence="3">The sequence shown here is derived from an EMBL/GenBank/DDBJ whole genome shotgun (WGS) entry which is preliminary data.</text>
</comment>
<dbReference type="PANTHER" id="PTHR43316">
    <property type="entry name" value="HYDROLASE, HALOACID DELAHOGENASE-RELATED"/>
    <property type="match status" value="1"/>
</dbReference>
<dbReference type="PANTHER" id="PTHR43316:SF3">
    <property type="entry name" value="HALOACID DEHALOGENASE, TYPE II (AFU_ORTHOLOGUE AFUA_2G07750)-RELATED"/>
    <property type="match status" value="1"/>
</dbReference>
<dbReference type="SUPFAM" id="SSF56784">
    <property type="entry name" value="HAD-like"/>
    <property type="match status" value="1"/>
</dbReference>
<dbReference type="InterPro" id="IPR036412">
    <property type="entry name" value="HAD-like_sf"/>
</dbReference>
<dbReference type="InterPro" id="IPR006328">
    <property type="entry name" value="2-HAD"/>
</dbReference>
<dbReference type="Pfam" id="PF00702">
    <property type="entry name" value="Hydrolase"/>
    <property type="match status" value="1"/>
</dbReference>
<comment type="similarity">
    <text evidence="1">Belongs to the HAD-like hydrolase superfamily. S-2-haloalkanoic acid dehalogenase family.</text>
</comment>
<reference evidence="3" key="1">
    <citation type="submission" date="2021-12" db="EMBL/GenBank/DDBJ databases">
        <title>Convergent genome expansion in fungi linked to evolution of root-endophyte symbiosis.</title>
        <authorList>
            <consortium name="DOE Joint Genome Institute"/>
            <person name="Ke Y.-H."/>
            <person name="Bonito G."/>
            <person name="Liao H.-L."/>
            <person name="Looney B."/>
            <person name="Rojas-Flechas A."/>
            <person name="Nash J."/>
            <person name="Hameed K."/>
            <person name="Schadt C."/>
            <person name="Martin F."/>
            <person name="Crous P.W."/>
            <person name="Miettinen O."/>
            <person name="Magnuson J.K."/>
            <person name="Labbe J."/>
            <person name="Jacobson D."/>
            <person name="Doktycz M.J."/>
            <person name="Veneault-Fourrey C."/>
            <person name="Kuo A."/>
            <person name="Mondo S."/>
            <person name="Calhoun S."/>
            <person name="Riley R."/>
            <person name="Ohm R."/>
            <person name="LaButti K."/>
            <person name="Andreopoulos B."/>
            <person name="Pangilinan J."/>
            <person name="Nolan M."/>
            <person name="Tritt A."/>
            <person name="Clum A."/>
            <person name="Lipzen A."/>
            <person name="Daum C."/>
            <person name="Barry K."/>
            <person name="Grigoriev I.V."/>
            <person name="Vilgalys R."/>
        </authorList>
    </citation>
    <scope>NUCLEOTIDE SEQUENCE</scope>
    <source>
        <strain evidence="3">PMI_201</strain>
    </source>
</reference>
<dbReference type="Gene3D" id="3.40.50.1000">
    <property type="entry name" value="HAD superfamily/HAD-like"/>
    <property type="match status" value="1"/>
</dbReference>
<keyword evidence="4" id="KW-1185">Reference proteome</keyword>
<dbReference type="InterPro" id="IPR006439">
    <property type="entry name" value="HAD-SF_hydro_IA"/>
</dbReference>
<dbReference type="NCBIfam" id="TIGR01428">
    <property type="entry name" value="HAD_type_II"/>
    <property type="match status" value="1"/>
</dbReference>
<dbReference type="NCBIfam" id="TIGR01493">
    <property type="entry name" value="HAD-SF-IA-v2"/>
    <property type="match status" value="1"/>
</dbReference>
<protein>
    <submittedName>
        <fullName evidence="3">HAD-like domain-containing protein</fullName>
    </submittedName>
</protein>
<dbReference type="SFLD" id="SFLDS00003">
    <property type="entry name" value="Haloacid_Dehalogenase"/>
    <property type="match status" value="1"/>
</dbReference>
<dbReference type="Gene3D" id="1.10.150.240">
    <property type="entry name" value="Putative phosphatase, domain 2"/>
    <property type="match status" value="1"/>
</dbReference>
<gene>
    <name evidence="3" type="ORF">BGW36DRAFT_416260</name>
</gene>
<organism evidence="3 4">
    <name type="scientific">Talaromyces proteolyticus</name>
    <dbReference type="NCBI Taxonomy" id="1131652"/>
    <lineage>
        <taxon>Eukaryota</taxon>
        <taxon>Fungi</taxon>
        <taxon>Dikarya</taxon>
        <taxon>Ascomycota</taxon>
        <taxon>Pezizomycotina</taxon>
        <taxon>Eurotiomycetes</taxon>
        <taxon>Eurotiomycetidae</taxon>
        <taxon>Eurotiales</taxon>
        <taxon>Trichocomaceae</taxon>
        <taxon>Talaromyces</taxon>
        <taxon>Talaromyces sect. Bacilispori</taxon>
    </lineage>
</organism>
<proteinExistence type="inferred from homology"/>
<evidence type="ECO:0000256" key="1">
    <source>
        <dbReference type="ARBA" id="ARBA00008106"/>
    </source>
</evidence>
<dbReference type="PRINTS" id="PR00413">
    <property type="entry name" value="HADHALOGNASE"/>
</dbReference>
<evidence type="ECO:0000256" key="2">
    <source>
        <dbReference type="ARBA" id="ARBA00022801"/>
    </source>
</evidence>
<evidence type="ECO:0000313" key="4">
    <source>
        <dbReference type="Proteomes" id="UP001201262"/>
    </source>
</evidence>
<accession>A0AAD4KRC3</accession>
<dbReference type="InterPro" id="IPR051540">
    <property type="entry name" value="S-2-haloacid_dehalogenase"/>
</dbReference>
<evidence type="ECO:0000313" key="3">
    <source>
        <dbReference type="EMBL" id="KAH8698719.1"/>
    </source>
</evidence>
<name>A0AAD4KRC3_9EURO</name>